<evidence type="ECO:0000256" key="5">
    <source>
        <dbReference type="SAM" id="MobiDB-lite"/>
    </source>
</evidence>
<feature type="region of interest" description="Disordered" evidence="5">
    <location>
        <begin position="181"/>
        <end position="220"/>
    </location>
</feature>
<dbReference type="OrthoDB" id="8062037at2759"/>
<evidence type="ECO:0000313" key="8">
    <source>
        <dbReference type="EMBL" id="CEM19867.1"/>
    </source>
</evidence>
<dbReference type="GO" id="GO:0016567">
    <property type="term" value="P:protein ubiquitination"/>
    <property type="evidence" value="ECO:0007669"/>
    <property type="project" value="TreeGrafter"/>
</dbReference>
<evidence type="ECO:0000313" key="9">
    <source>
        <dbReference type="Proteomes" id="UP000041254"/>
    </source>
</evidence>
<dbReference type="STRING" id="1169540.A0A0G4FY12"/>
<dbReference type="Gene3D" id="3.30.40.10">
    <property type="entry name" value="Zinc/RING finger domain, C3HC4 (zinc finger)"/>
    <property type="match status" value="1"/>
</dbReference>
<dbReference type="SMART" id="SM00184">
    <property type="entry name" value="RING"/>
    <property type="match status" value="1"/>
</dbReference>
<dbReference type="GO" id="GO:0008270">
    <property type="term" value="F:zinc ion binding"/>
    <property type="evidence" value="ECO:0007669"/>
    <property type="project" value="UniProtKB-KW"/>
</dbReference>
<dbReference type="CDD" id="cd16448">
    <property type="entry name" value="RING-H2"/>
    <property type="match status" value="1"/>
</dbReference>
<dbReference type="Pfam" id="PF13639">
    <property type="entry name" value="zf-RING_2"/>
    <property type="match status" value="1"/>
</dbReference>
<dbReference type="EMBL" id="CDMY01000520">
    <property type="protein sequence ID" value="CEM19867.1"/>
    <property type="molecule type" value="Genomic_DNA"/>
</dbReference>
<evidence type="ECO:0000256" key="3">
    <source>
        <dbReference type="ARBA" id="ARBA00022833"/>
    </source>
</evidence>
<feature type="region of interest" description="Disordered" evidence="5">
    <location>
        <begin position="81"/>
        <end position="142"/>
    </location>
</feature>
<dbReference type="VEuPathDB" id="CryptoDB:Vbra_6001"/>
<accession>A0A0G4FY12</accession>
<organism evidence="8 9">
    <name type="scientific">Vitrella brassicaformis (strain CCMP3155)</name>
    <dbReference type="NCBI Taxonomy" id="1169540"/>
    <lineage>
        <taxon>Eukaryota</taxon>
        <taxon>Sar</taxon>
        <taxon>Alveolata</taxon>
        <taxon>Colpodellida</taxon>
        <taxon>Vitrellaceae</taxon>
        <taxon>Vitrella</taxon>
    </lineage>
</organism>
<keyword evidence="6" id="KW-1133">Transmembrane helix</keyword>
<keyword evidence="2 4" id="KW-0863">Zinc-finger</keyword>
<dbReference type="PANTHER" id="PTHR45969">
    <property type="entry name" value="RING ZINC FINGER PROTEIN-RELATED"/>
    <property type="match status" value="1"/>
</dbReference>
<keyword evidence="3" id="KW-0862">Zinc</keyword>
<dbReference type="PROSITE" id="PS50089">
    <property type="entry name" value="ZF_RING_2"/>
    <property type="match status" value="1"/>
</dbReference>
<keyword evidence="6" id="KW-0812">Transmembrane</keyword>
<evidence type="ECO:0000259" key="7">
    <source>
        <dbReference type="PROSITE" id="PS50089"/>
    </source>
</evidence>
<dbReference type="Proteomes" id="UP000041254">
    <property type="component" value="Unassembled WGS sequence"/>
</dbReference>
<protein>
    <recommendedName>
        <fullName evidence="7">RING-type domain-containing protein</fullName>
    </recommendedName>
</protein>
<feature type="compositionally biased region" description="Low complexity" evidence="5">
    <location>
        <begin position="106"/>
        <end position="119"/>
    </location>
</feature>
<dbReference type="InParanoid" id="A0A0G4FY12"/>
<feature type="compositionally biased region" description="Low complexity" evidence="5">
    <location>
        <begin position="189"/>
        <end position="202"/>
    </location>
</feature>
<dbReference type="SUPFAM" id="SSF57850">
    <property type="entry name" value="RING/U-box"/>
    <property type="match status" value="1"/>
</dbReference>
<proteinExistence type="predicted"/>
<evidence type="ECO:0000256" key="6">
    <source>
        <dbReference type="SAM" id="Phobius"/>
    </source>
</evidence>
<keyword evidence="1" id="KW-0479">Metal-binding</keyword>
<dbReference type="AlphaFoldDB" id="A0A0G4FY12"/>
<keyword evidence="6" id="KW-0472">Membrane</keyword>
<evidence type="ECO:0000256" key="2">
    <source>
        <dbReference type="ARBA" id="ARBA00022771"/>
    </source>
</evidence>
<feature type="transmembrane region" description="Helical" evidence="6">
    <location>
        <begin position="42"/>
        <end position="61"/>
    </location>
</feature>
<sequence>MSSSALPTARGSLVGDTSQAHNQQPPSDLDEGPYDSLMQVALSPPVVLLCTVLCPLVLYLCHLLSRKMGCIGSCDGAEAGRSRRRERNANHPTPQNAVSSRRSTDRPTATASASRAAVDPLPPSLPLPAVAARQSPRTEKQKAREMLTYVKLEVFTYGGCGEGGEGAASCRSAGDPSPASCPSCPPTPVSTSLVPVPSFRRNTQGRRERRRDSRESTGRSSEGSEVCVVCMLDLKGEVCAKTSVCGHVFHEGCLKEWIEREHWSCPICRAALPTVSFSPHDL</sequence>
<keyword evidence="9" id="KW-1185">Reference proteome</keyword>
<feature type="domain" description="RING-type" evidence="7">
    <location>
        <begin position="227"/>
        <end position="269"/>
    </location>
</feature>
<gene>
    <name evidence="8" type="ORF">Vbra_6001</name>
</gene>
<name>A0A0G4FY12_VITBC</name>
<dbReference type="GO" id="GO:0061630">
    <property type="term" value="F:ubiquitin protein ligase activity"/>
    <property type="evidence" value="ECO:0007669"/>
    <property type="project" value="TreeGrafter"/>
</dbReference>
<evidence type="ECO:0000256" key="1">
    <source>
        <dbReference type="ARBA" id="ARBA00022723"/>
    </source>
</evidence>
<evidence type="ECO:0000256" key="4">
    <source>
        <dbReference type="PROSITE-ProRule" id="PRU00175"/>
    </source>
</evidence>
<feature type="compositionally biased region" description="Polar residues" evidence="5">
    <location>
        <begin position="15"/>
        <end position="26"/>
    </location>
</feature>
<dbReference type="InterPro" id="IPR001841">
    <property type="entry name" value="Znf_RING"/>
</dbReference>
<reference evidence="8 9" key="1">
    <citation type="submission" date="2014-11" db="EMBL/GenBank/DDBJ databases">
        <authorList>
            <person name="Zhu J."/>
            <person name="Qi W."/>
            <person name="Song R."/>
        </authorList>
    </citation>
    <scope>NUCLEOTIDE SEQUENCE [LARGE SCALE GENOMIC DNA]</scope>
</reference>
<dbReference type="InterPro" id="IPR013083">
    <property type="entry name" value="Znf_RING/FYVE/PHD"/>
</dbReference>
<dbReference type="PANTHER" id="PTHR45969:SF69">
    <property type="entry name" value="FINGER DOMAIN PROTEIN, PUTATIVE (AFU_ORTHOLOGUE AFUA_3G12190)-RELATED"/>
    <property type="match status" value="1"/>
</dbReference>
<feature type="region of interest" description="Disordered" evidence="5">
    <location>
        <begin position="1"/>
        <end position="32"/>
    </location>
</feature>